<evidence type="ECO:0000313" key="2">
    <source>
        <dbReference type="EMBL" id="OGY13989.1"/>
    </source>
</evidence>
<proteinExistence type="predicted"/>
<sequence>MIVIVLLGIILSGITLVVRNNNKLVQVNTIPTPNATEVAKSPKPSPDSIGASPTPQVSPKPTPSIASTPVVGSPTPLPTPSPQQPSPQPVPQPTTDAATYRDYMFSTYGFTSTAQNFIKSNSSIRVKDLNGTCGGGFWIPWEKTVETNCAQHEATIHELSHAWWHTRRLQNPADARGLVRDLVRLADGDGSSTAVAFARGYVYGIGDWKGMYCTSQGCADVHNIQDSDFDLTESTYNN</sequence>
<evidence type="ECO:0000256" key="1">
    <source>
        <dbReference type="SAM" id="MobiDB-lite"/>
    </source>
</evidence>
<feature type="compositionally biased region" description="Pro residues" evidence="1">
    <location>
        <begin position="75"/>
        <end position="92"/>
    </location>
</feature>
<feature type="region of interest" description="Disordered" evidence="1">
    <location>
        <begin position="34"/>
        <end position="96"/>
    </location>
</feature>
<organism evidence="2 3">
    <name type="scientific">Candidatus Blackburnbacteria bacterium RIFCSPLOWO2_01_FULL_40_20</name>
    <dbReference type="NCBI Taxonomy" id="1797519"/>
    <lineage>
        <taxon>Bacteria</taxon>
        <taxon>Candidatus Blackburniibacteriota</taxon>
    </lineage>
</organism>
<gene>
    <name evidence="2" type="ORF">A3A77_02805</name>
</gene>
<reference evidence="2 3" key="1">
    <citation type="journal article" date="2016" name="Nat. Commun.">
        <title>Thousands of microbial genomes shed light on interconnected biogeochemical processes in an aquifer system.</title>
        <authorList>
            <person name="Anantharaman K."/>
            <person name="Brown C.T."/>
            <person name="Hug L.A."/>
            <person name="Sharon I."/>
            <person name="Castelle C.J."/>
            <person name="Probst A.J."/>
            <person name="Thomas B.C."/>
            <person name="Singh A."/>
            <person name="Wilkins M.J."/>
            <person name="Karaoz U."/>
            <person name="Brodie E.L."/>
            <person name="Williams K.H."/>
            <person name="Hubbard S.S."/>
            <person name="Banfield J.F."/>
        </authorList>
    </citation>
    <scope>NUCLEOTIDE SEQUENCE [LARGE SCALE GENOMIC DNA]</scope>
</reference>
<dbReference type="AlphaFoldDB" id="A0A1G1VF38"/>
<comment type="caution">
    <text evidence="2">The sequence shown here is derived from an EMBL/GenBank/DDBJ whole genome shotgun (WGS) entry which is preliminary data.</text>
</comment>
<dbReference type="EMBL" id="MHCC01000005">
    <property type="protein sequence ID" value="OGY13989.1"/>
    <property type="molecule type" value="Genomic_DNA"/>
</dbReference>
<accession>A0A1G1VF38</accession>
<name>A0A1G1VF38_9BACT</name>
<evidence type="ECO:0000313" key="3">
    <source>
        <dbReference type="Proteomes" id="UP000178659"/>
    </source>
</evidence>
<dbReference type="Proteomes" id="UP000178659">
    <property type="component" value="Unassembled WGS sequence"/>
</dbReference>
<protein>
    <submittedName>
        <fullName evidence="2">Uncharacterized protein</fullName>
    </submittedName>
</protein>